<feature type="region of interest" description="Disordered" evidence="1">
    <location>
        <begin position="209"/>
        <end position="264"/>
    </location>
</feature>
<feature type="compositionally biased region" description="Low complexity" evidence="1">
    <location>
        <begin position="61"/>
        <end position="82"/>
    </location>
</feature>
<keyword evidence="3" id="KW-1185">Reference proteome</keyword>
<dbReference type="AlphaFoldDB" id="A0A0E0MDC9"/>
<dbReference type="EnsemblPlants" id="OPUNC11G05340.1">
    <property type="protein sequence ID" value="OPUNC11G05340.1"/>
    <property type="gene ID" value="OPUNC11G05340"/>
</dbReference>
<evidence type="ECO:0000256" key="1">
    <source>
        <dbReference type="SAM" id="MobiDB-lite"/>
    </source>
</evidence>
<reference evidence="2" key="2">
    <citation type="submission" date="2018-05" db="EMBL/GenBank/DDBJ databases">
        <title>OpunRS2 (Oryza punctata Reference Sequence Version 2).</title>
        <authorList>
            <person name="Zhang J."/>
            <person name="Kudrna D."/>
            <person name="Lee S."/>
            <person name="Talag J."/>
            <person name="Welchert J."/>
            <person name="Wing R.A."/>
        </authorList>
    </citation>
    <scope>NUCLEOTIDE SEQUENCE [LARGE SCALE GENOMIC DNA]</scope>
</reference>
<reference evidence="2" key="1">
    <citation type="submission" date="2015-04" db="UniProtKB">
        <authorList>
            <consortium name="EnsemblPlants"/>
        </authorList>
    </citation>
    <scope>IDENTIFICATION</scope>
</reference>
<organism evidence="2">
    <name type="scientific">Oryza punctata</name>
    <name type="common">Red rice</name>
    <dbReference type="NCBI Taxonomy" id="4537"/>
    <lineage>
        <taxon>Eukaryota</taxon>
        <taxon>Viridiplantae</taxon>
        <taxon>Streptophyta</taxon>
        <taxon>Embryophyta</taxon>
        <taxon>Tracheophyta</taxon>
        <taxon>Spermatophyta</taxon>
        <taxon>Magnoliopsida</taxon>
        <taxon>Liliopsida</taxon>
        <taxon>Poales</taxon>
        <taxon>Poaceae</taxon>
        <taxon>BOP clade</taxon>
        <taxon>Oryzoideae</taxon>
        <taxon>Oryzeae</taxon>
        <taxon>Oryzinae</taxon>
        <taxon>Oryza</taxon>
    </lineage>
</organism>
<sequence>MEAAHGWGVVRSAHGGAAEEQAEGEAKAGEGDRGGGQDVLVTEVEVMDGCGEGPPQAQADGASSNRASGSTASTTSAATSNARSEREENKLEKAIREAAKRAVNSVAWKNRSTGAGSLPARDNSLSRAGGLSGPHARVINFLPNIIAQYHQGWTQTPGKLGHGLGLKFPWGGPGLGSFLDPPLNIIEGQKASEKKIWGPPVSPIILERGRPAGEGGEDAGARWGEEVGELRRERGRGGRPRWPERRREVASHAGGRGGRGNQRA</sequence>
<dbReference type="Proteomes" id="UP000026962">
    <property type="component" value="Chromosome 11"/>
</dbReference>
<dbReference type="Gramene" id="OPUNC11G05340.1">
    <property type="protein sequence ID" value="OPUNC11G05340.1"/>
    <property type="gene ID" value="OPUNC11G05340"/>
</dbReference>
<evidence type="ECO:0000313" key="2">
    <source>
        <dbReference type="EnsemblPlants" id="OPUNC11G05340.1"/>
    </source>
</evidence>
<evidence type="ECO:0000313" key="3">
    <source>
        <dbReference type="Proteomes" id="UP000026962"/>
    </source>
</evidence>
<feature type="compositionally biased region" description="Gly residues" evidence="1">
    <location>
        <begin position="254"/>
        <end position="264"/>
    </location>
</feature>
<feature type="compositionally biased region" description="Basic and acidic residues" evidence="1">
    <location>
        <begin position="24"/>
        <end position="35"/>
    </location>
</feature>
<protein>
    <submittedName>
        <fullName evidence="2">Uncharacterized protein</fullName>
    </submittedName>
</protein>
<name>A0A0E0MDC9_ORYPU</name>
<dbReference type="HOGENOM" id="CLU_1055178_0_0_1"/>
<feature type="region of interest" description="Disordered" evidence="1">
    <location>
        <begin position="1"/>
        <end position="91"/>
    </location>
</feature>
<feature type="compositionally biased region" description="Basic and acidic residues" evidence="1">
    <location>
        <begin position="219"/>
        <end position="250"/>
    </location>
</feature>
<proteinExistence type="predicted"/>
<accession>A0A0E0MDC9</accession>